<dbReference type="PANTHER" id="PTHR33021">
    <property type="entry name" value="BLUE COPPER PROTEIN"/>
    <property type="match status" value="1"/>
</dbReference>
<dbReference type="Gene3D" id="2.60.40.420">
    <property type="entry name" value="Cupredoxins - blue copper proteins"/>
    <property type="match status" value="1"/>
</dbReference>
<keyword evidence="9" id="KW-0472">Membrane</keyword>
<evidence type="ECO:0000256" key="11">
    <source>
        <dbReference type="ARBA" id="ARBA00023180"/>
    </source>
</evidence>
<name>A0ABD2Y182_9GENT</name>
<dbReference type="GO" id="GO:0009610">
    <property type="term" value="P:response to symbiotic fungus"/>
    <property type="evidence" value="ECO:0007669"/>
    <property type="project" value="UniProtKB-ARBA"/>
</dbReference>
<keyword evidence="8" id="KW-0186">Copper</keyword>
<evidence type="ECO:0000256" key="2">
    <source>
        <dbReference type="ARBA" id="ARBA00022448"/>
    </source>
</evidence>
<dbReference type="CDD" id="cd04216">
    <property type="entry name" value="Phytocyanin"/>
    <property type="match status" value="1"/>
</dbReference>
<proteinExistence type="predicted"/>
<evidence type="ECO:0000256" key="10">
    <source>
        <dbReference type="ARBA" id="ARBA00023157"/>
    </source>
</evidence>
<dbReference type="FunFam" id="2.60.40.420:FF:000067">
    <property type="entry name" value="Cupredoxin superfamily protein"/>
    <property type="match status" value="1"/>
</dbReference>
<dbReference type="Proteomes" id="UP001630127">
    <property type="component" value="Unassembled WGS sequence"/>
</dbReference>
<evidence type="ECO:0000313" key="15">
    <source>
        <dbReference type="Proteomes" id="UP001630127"/>
    </source>
</evidence>
<evidence type="ECO:0000256" key="7">
    <source>
        <dbReference type="ARBA" id="ARBA00022989"/>
    </source>
</evidence>
<keyword evidence="2" id="KW-0813">Transport</keyword>
<keyword evidence="7" id="KW-1133">Transmembrane helix</keyword>
<feature type="chain" id="PRO_5044770397" description="Phytocyanin domain-containing protein" evidence="12">
    <location>
        <begin position="23"/>
        <end position="157"/>
    </location>
</feature>
<sequence>MAFMDVITALVIVASFASSILAKDIVVGDDSGWKLNFDYQDWANGKEFNVGDNLIFNYPKGAHNVYKVDGNGFQQCTYPNGEDALTSGKDVITLATPGKKWYICGVGNHCESGMKLVINVQQKVGSSDQNSAAPRGISPQHFAWMIASFVVFMMIMI</sequence>
<feature type="signal peptide" evidence="12">
    <location>
        <begin position="1"/>
        <end position="22"/>
    </location>
</feature>
<comment type="subcellular location">
    <subcellularLocation>
        <location evidence="1">Membrane</location>
        <topology evidence="1">Single-pass type I membrane protein</topology>
    </subcellularLocation>
</comment>
<evidence type="ECO:0000256" key="3">
    <source>
        <dbReference type="ARBA" id="ARBA00022692"/>
    </source>
</evidence>
<protein>
    <recommendedName>
        <fullName evidence="13">Phytocyanin domain-containing protein</fullName>
    </recommendedName>
</protein>
<keyword evidence="15" id="KW-1185">Reference proteome</keyword>
<evidence type="ECO:0000259" key="13">
    <source>
        <dbReference type="PROSITE" id="PS51485"/>
    </source>
</evidence>
<dbReference type="Pfam" id="PF02298">
    <property type="entry name" value="Cu_bind_like"/>
    <property type="match status" value="1"/>
</dbReference>
<evidence type="ECO:0000256" key="12">
    <source>
        <dbReference type="SAM" id="SignalP"/>
    </source>
</evidence>
<dbReference type="AlphaFoldDB" id="A0ABD2Y182"/>
<keyword evidence="3" id="KW-0812">Transmembrane</keyword>
<evidence type="ECO:0000256" key="5">
    <source>
        <dbReference type="ARBA" id="ARBA00022729"/>
    </source>
</evidence>
<dbReference type="GO" id="GO:0046872">
    <property type="term" value="F:metal ion binding"/>
    <property type="evidence" value="ECO:0007669"/>
    <property type="project" value="UniProtKB-KW"/>
</dbReference>
<gene>
    <name evidence="14" type="ORF">ACH5RR_038551</name>
</gene>
<evidence type="ECO:0000256" key="6">
    <source>
        <dbReference type="ARBA" id="ARBA00022982"/>
    </source>
</evidence>
<keyword evidence="10" id="KW-1015">Disulfide bond</keyword>
<dbReference type="InterPro" id="IPR039391">
    <property type="entry name" value="Phytocyanin-like"/>
</dbReference>
<dbReference type="GO" id="GO:0016020">
    <property type="term" value="C:membrane"/>
    <property type="evidence" value="ECO:0007669"/>
    <property type="project" value="UniProtKB-SubCell"/>
</dbReference>
<dbReference type="EMBL" id="JBJUIK010000016">
    <property type="protein sequence ID" value="KAL3499458.1"/>
    <property type="molecule type" value="Genomic_DNA"/>
</dbReference>
<dbReference type="InterPro" id="IPR008972">
    <property type="entry name" value="Cupredoxin"/>
</dbReference>
<organism evidence="14 15">
    <name type="scientific">Cinchona calisaya</name>
    <dbReference type="NCBI Taxonomy" id="153742"/>
    <lineage>
        <taxon>Eukaryota</taxon>
        <taxon>Viridiplantae</taxon>
        <taxon>Streptophyta</taxon>
        <taxon>Embryophyta</taxon>
        <taxon>Tracheophyta</taxon>
        <taxon>Spermatophyta</taxon>
        <taxon>Magnoliopsida</taxon>
        <taxon>eudicotyledons</taxon>
        <taxon>Gunneridae</taxon>
        <taxon>Pentapetalae</taxon>
        <taxon>asterids</taxon>
        <taxon>lamiids</taxon>
        <taxon>Gentianales</taxon>
        <taxon>Rubiaceae</taxon>
        <taxon>Cinchonoideae</taxon>
        <taxon>Cinchoneae</taxon>
        <taxon>Cinchona</taxon>
    </lineage>
</organism>
<reference evidence="14 15" key="1">
    <citation type="submission" date="2024-11" db="EMBL/GenBank/DDBJ databases">
        <title>A near-complete genome assembly of Cinchona calisaya.</title>
        <authorList>
            <person name="Lian D.C."/>
            <person name="Zhao X.W."/>
            <person name="Wei L."/>
        </authorList>
    </citation>
    <scope>NUCLEOTIDE SEQUENCE [LARGE SCALE GENOMIC DNA]</scope>
    <source>
        <tissue evidence="14">Nenye</tissue>
    </source>
</reference>
<evidence type="ECO:0000256" key="9">
    <source>
        <dbReference type="ARBA" id="ARBA00023136"/>
    </source>
</evidence>
<evidence type="ECO:0000256" key="1">
    <source>
        <dbReference type="ARBA" id="ARBA00004479"/>
    </source>
</evidence>
<evidence type="ECO:0000256" key="8">
    <source>
        <dbReference type="ARBA" id="ARBA00023008"/>
    </source>
</evidence>
<feature type="domain" description="Phytocyanin" evidence="13">
    <location>
        <begin position="23"/>
        <end position="122"/>
    </location>
</feature>
<dbReference type="PROSITE" id="PS51485">
    <property type="entry name" value="PHYTOCYANIN"/>
    <property type="match status" value="1"/>
</dbReference>
<accession>A0ABD2Y182</accession>
<dbReference type="SUPFAM" id="SSF49503">
    <property type="entry name" value="Cupredoxins"/>
    <property type="match status" value="1"/>
</dbReference>
<evidence type="ECO:0000256" key="4">
    <source>
        <dbReference type="ARBA" id="ARBA00022723"/>
    </source>
</evidence>
<dbReference type="InterPro" id="IPR003245">
    <property type="entry name" value="Phytocyanin_dom"/>
</dbReference>
<keyword evidence="4" id="KW-0479">Metal-binding</keyword>
<keyword evidence="6" id="KW-0249">Electron transport</keyword>
<comment type="caution">
    <text evidence="14">The sequence shown here is derived from an EMBL/GenBank/DDBJ whole genome shotgun (WGS) entry which is preliminary data.</text>
</comment>
<dbReference type="PANTHER" id="PTHR33021:SF533">
    <property type="entry name" value="PHYTOCYANIN DOMAIN-CONTAINING PROTEIN"/>
    <property type="match status" value="1"/>
</dbReference>
<keyword evidence="11" id="KW-0325">Glycoprotein</keyword>
<keyword evidence="5 12" id="KW-0732">Signal</keyword>
<evidence type="ECO:0000313" key="14">
    <source>
        <dbReference type="EMBL" id="KAL3499458.1"/>
    </source>
</evidence>